<proteinExistence type="predicted"/>
<dbReference type="Proteomes" id="UP001295684">
    <property type="component" value="Unassembled WGS sequence"/>
</dbReference>
<sequence length="161" mass="18519">MMPEEMTLSSLTWLLRVSCRLGQLRSLLSIPQPSKFLRVSLSGNLLGNKNLRYEIRKCKSSFPVKRARYASTLKENAALCCPCTELRSIKCRGCNNNGHRCVQNKRSPKRSSNKALTKINSLQCLPNAKNHFSKFNKMMKNRLKLKFSNILRLKRRNPHLA</sequence>
<organism evidence="1 2">
    <name type="scientific">Euplotes crassus</name>
    <dbReference type="NCBI Taxonomy" id="5936"/>
    <lineage>
        <taxon>Eukaryota</taxon>
        <taxon>Sar</taxon>
        <taxon>Alveolata</taxon>
        <taxon>Ciliophora</taxon>
        <taxon>Intramacronucleata</taxon>
        <taxon>Spirotrichea</taxon>
        <taxon>Hypotrichia</taxon>
        <taxon>Euplotida</taxon>
        <taxon>Euplotidae</taxon>
        <taxon>Moneuplotes</taxon>
    </lineage>
</organism>
<protein>
    <submittedName>
        <fullName evidence="1">Uncharacterized protein</fullName>
    </submittedName>
</protein>
<comment type="caution">
    <text evidence="1">The sequence shown here is derived from an EMBL/GenBank/DDBJ whole genome shotgun (WGS) entry which is preliminary data.</text>
</comment>
<keyword evidence="2" id="KW-1185">Reference proteome</keyword>
<name>A0AAD1Y9M4_EUPCR</name>
<evidence type="ECO:0000313" key="1">
    <source>
        <dbReference type="EMBL" id="CAI2386611.1"/>
    </source>
</evidence>
<dbReference type="AlphaFoldDB" id="A0AAD1Y9M4"/>
<reference evidence="1" key="1">
    <citation type="submission" date="2023-07" db="EMBL/GenBank/DDBJ databases">
        <authorList>
            <consortium name="AG Swart"/>
            <person name="Singh M."/>
            <person name="Singh A."/>
            <person name="Seah K."/>
            <person name="Emmerich C."/>
        </authorList>
    </citation>
    <scope>NUCLEOTIDE SEQUENCE</scope>
    <source>
        <strain evidence="1">DP1</strain>
    </source>
</reference>
<dbReference type="EMBL" id="CAMPGE010029135">
    <property type="protein sequence ID" value="CAI2386611.1"/>
    <property type="molecule type" value="Genomic_DNA"/>
</dbReference>
<accession>A0AAD1Y9M4</accession>
<gene>
    <name evidence="1" type="ORF">ECRASSUSDP1_LOCUS28233</name>
</gene>
<evidence type="ECO:0000313" key="2">
    <source>
        <dbReference type="Proteomes" id="UP001295684"/>
    </source>
</evidence>